<organism evidence="1 2">
    <name type="scientific">Leptotrichia hofstadii</name>
    <dbReference type="NCBI Taxonomy" id="157688"/>
    <lineage>
        <taxon>Bacteria</taxon>
        <taxon>Fusobacteriati</taxon>
        <taxon>Fusobacteriota</taxon>
        <taxon>Fusobacteriia</taxon>
        <taxon>Fusobacteriales</taxon>
        <taxon>Leptotrichiaceae</taxon>
        <taxon>Leptotrichia</taxon>
    </lineage>
</organism>
<dbReference type="Proteomes" id="UP000321892">
    <property type="component" value="Chromosome"/>
</dbReference>
<reference evidence="1 2" key="1">
    <citation type="submission" date="2019-07" db="EMBL/GenBank/DDBJ databases">
        <title>Complete Genome Sequence of Leptotrichia hofstadii Strain JCM16775.</title>
        <authorList>
            <person name="Watanabe S."/>
            <person name="Cui L."/>
        </authorList>
    </citation>
    <scope>NUCLEOTIDE SEQUENCE [LARGE SCALE GENOMIC DNA]</scope>
    <source>
        <strain evidence="1 2">JCM16775</strain>
    </source>
</reference>
<sequence length="80" mass="9211">MVENHQLHLGVNLHLVRKLEVKNLVINSSLEEEKNSSLKIKSMSILTIQFLDEKRRNGLCQSSRQITHLNNSLAEYKNIA</sequence>
<protein>
    <submittedName>
        <fullName evidence="1">Uncharacterized protein</fullName>
    </submittedName>
</protein>
<evidence type="ECO:0000313" key="2">
    <source>
        <dbReference type="Proteomes" id="UP000321892"/>
    </source>
</evidence>
<proteinExistence type="predicted"/>
<name>A0A510JMP5_9FUSO</name>
<keyword evidence="2" id="KW-1185">Reference proteome</keyword>
<accession>A0A510JMP5</accession>
<evidence type="ECO:0000313" key="1">
    <source>
        <dbReference type="EMBL" id="BBM39595.1"/>
    </source>
</evidence>
<dbReference type="KEGG" id="lhf:JCM16775_2327"/>
<dbReference type="EMBL" id="AP019823">
    <property type="protein sequence ID" value="BBM39595.1"/>
    <property type="molecule type" value="Genomic_DNA"/>
</dbReference>
<dbReference type="AlphaFoldDB" id="A0A510JMP5"/>
<gene>
    <name evidence="1" type="ORF">JCM16775_2327</name>
</gene>